<dbReference type="Proteomes" id="UP000822688">
    <property type="component" value="Chromosome 10"/>
</dbReference>
<evidence type="ECO:0000313" key="1">
    <source>
        <dbReference type="EMBL" id="KAG0558075.1"/>
    </source>
</evidence>
<accession>A0A8T0GHK2</accession>
<dbReference type="EMBL" id="CM026431">
    <property type="protein sequence ID" value="KAG0558075.1"/>
    <property type="molecule type" value="Genomic_DNA"/>
</dbReference>
<organism evidence="1 2">
    <name type="scientific">Ceratodon purpureus</name>
    <name type="common">Fire moss</name>
    <name type="synonym">Dicranum purpureum</name>
    <dbReference type="NCBI Taxonomy" id="3225"/>
    <lineage>
        <taxon>Eukaryota</taxon>
        <taxon>Viridiplantae</taxon>
        <taxon>Streptophyta</taxon>
        <taxon>Embryophyta</taxon>
        <taxon>Bryophyta</taxon>
        <taxon>Bryophytina</taxon>
        <taxon>Bryopsida</taxon>
        <taxon>Dicranidae</taxon>
        <taxon>Pseudoditrichales</taxon>
        <taxon>Ditrichaceae</taxon>
        <taxon>Ceratodon</taxon>
    </lineage>
</organism>
<keyword evidence="2" id="KW-1185">Reference proteome</keyword>
<sequence length="102" mass="11630">MSEFLGDQVGTFLISLGLGFHHHSVELSWSGRRGFSSACLSRRISCFSGELDVCFMRLIELSSLYFALWLISRGLHPWHWHLLGVDVESGVKFWVCVAHTLY</sequence>
<dbReference type="AlphaFoldDB" id="A0A8T0GHK2"/>
<name>A0A8T0GHK2_CERPU</name>
<comment type="caution">
    <text evidence="1">The sequence shown here is derived from an EMBL/GenBank/DDBJ whole genome shotgun (WGS) entry which is preliminary data.</text>
</comment>
<protein>
    <submittedName>
        <fullName evidence="1">Uncharacterized protein</fullName>
    </submittedName>
</protein>
<gene>
    <name evidence="1" type="ORF">KC19_10G002500</name>
</gene>
<proteinExistence type="predicted"/>
<evidence type="ECO:0000313" key="2">
    <source>
        <dbReference type="Proteomes" id="UP000822688"/>
    </source>
</evidence>
<reference evidence="1" key="1">
    <citation type="submission" date="2020-06" db="EMBL/GenBank/DDBJ databases">
        <title>WGS assembly of Ceratodon purpureus strain R40.</title>
        <authorList>
            <person name="Carey S.B."/>
            <person name="Jenkins J."/>
            <person name="Shu S."/>
            <person name="Lovell J.T."/>
            <person name="Sreedasyam A."/>
            <person name="Maumus F."/>
            <person name="Tiley G.P."/>
            <person name="Fernandez-Pozo N."/>
            <person name="Barry K."/>
            <person name="Chen C."/>
            <person name="Wang M."/>
            <person name="Lipzen A."/>
            <person name="Daum C."/>
            <person name="Saski C.A."/>
            <person name="Payton A.C."/>
            <person name="Mcbreen J.C."/>
            <person name="Conrad R.E."/>
            <person name="Kollar L.M."/>
            <person name="Olsson S."/>
            <person name="Huttunen S."/>
            <person name="Landis J.B."/>
            <person name="Wickett N.J."/>
            <person name="Johnson M.G."/>
            <person name="Rensing S.A."/>
            <person name="Grimwood J."/>
            <person name="Schmutz J."/>
            <person name="Mcdaniel S.F."/>
        </authorList>
    </citation>
    <scope>NUCLEOTIDE SEQUENCE</scope>
    <source>
        <strain evidence="1">R40</strain>
    </source>
</reference>